<dbReference type="EMBL" id="GG662853">
    <property type="protein sequence ID" value="EAR87390.1"/>
    <property type="molecule type" value="Genomic_DNA"/>
</dbReference>
<gene>
    <name evidence="1" type="ORF">TTHERM_00059030</name>
</gene>
<accession>I7LTW0</accession>
<proteinExistence type="predicted"/>
<dbReference type="OrthoDB" id="10267015at2759"/>
<dbReference type="InterPro" id="IPR029058">
    <property type="entry name" value="AB_hydrolase_fold"/>
</dbReference>
<organism evidence="1 2">
    <name type="scientific">Tetrahymena thermophila (strain SB210)</name>
    <dbReference type="NCBI Taxonomy" id="312017"/>
    <lineage>
        <taxon>Eukaryota</taxon>
        <taxon>Sar</taxon>
        <taxon>Alveolata</taxon>
        <taxon>Ciliophora</taxon>
        <taxon>Intramacronucleata</taxon>
        <taxon>Oligohymenophorea</taxon>
        <taxon>Hymenostomatida</taxon>
        <taxon>Tetrahymenina</taxon>
        <taxon>Tetrahymenidae</taxon>
        <taxon>Tetrahymena</taxon>
    </lineage>
</organism>
<dbReference type="Pfam" id="PF05728">
    <property type="entry name" value="UPF0227"/>
    <property type="match status" value="1"/>
</dbReference>
<dbReference type="AlphaFoldDB" id="I7LTW0"/>
<sequence length="196" mass="22216">MNIQKKANLVIFIHGFKASSLSAKGMYLKEQFEDFINPSLPISPKLQFITLDQLVQAFSQFYHQITLIGSSLGGFLSICLLKKYPNLCKVVLINPAVHCEVTLSKYIGENEDFGGTKFVLNNTHIQELSDLKTTLDEQTQKERVLLLVQTGDQLLDYKEALQYLPHAQTDIYQGGDHSYINLDQKMDLIKNFVNSV</sequence>
<dbReference type="RefSeq" id="XP_001007635.1">
    <property type="nucleotide sequence ID" value="XM_001007635.1"/>
</dbReference>
<evidence type="ECO:0000313" key="1">
    <source>
        <dbReference type="EMBL" id="EAR87390.1"/>
    </source>
</evidence>
<dbReference type="SUPFAM" id="SSF53474">
    <property type="entry name" value="alpha/beta-Hydrolases"/>
    <property type="match status" value="1"/>
</dbReference>
<evidence type="ECO:0000313" key="2">
    <source>
        <dbReference type="Proteomes" id="UP000009168"/>
    </source>
</evidence>
<dbReference type="PANTHER" id="PTHR35602:SF3">
    <property type="entry name" value="ESTERASE YQIA"/>
    <property type="match status" value="1"/>
</dbReference>
<dbReference type="Gene3D" id="3.40.50.1820">
    <property type="entry name" value="alpha/beta hydrolase"/>
    <property type="match status" value="1"/>
</dbReference>
<dbReference type="HOGENOM" id="CLU_090996_2_0_1"/>
<dbReference type="KEGG" id="tet:TTHERM_00059030"/>
<dbReference type="Proteomes" id="UP000009168">
    <property type="component" value="Unassembled WGS sequence"/>
</dbReference>
<keyword evidence="2" id="KW-1185">Reference proteome</keyword>
<protein>
    <submittedName>
        <fullName evidence="1">Alpha/beta hydrolase family protein</fullName>
    </submittedName>
</protein>
<dbReference type="InterPro" id="IPR008886">
    <property type="entry name" value="UPF0227/Esterase_YqiA"/>
</dbReference>
<dbReference type="MEROPS" id="S09.A40"/>
<dbReference type="GO" id="GO:0016787">
    <property type="term" value="F:hydrolase activity"/>
    <property type="evidence" value="ECO:0007669"/>
    <property type="project" value="UniProtKB-KW"/>
</dbReference>
<dbReference type="ESTHER" id="tetts-q22qb8">
    <property type="family name" value="abh_upf00227"/>
</dbReference>
<reference evidence="2" key="1">
    <citation type="journal article" date="2006" name="PLoS Biol.">
        <title>Macronuclear genome sequence of the ciliate Tetrahymena thermophila, a model eukaryote.</title>
        <authorList>
            <person name="Eisen J.A."/>
            <person name="Coyne R.S."/>
            <person name="Wu M."/>
            <person name="Wu D."/>
            <person name="Thiagarajan M."/>
            <person name="Wortman J.R."/>
            <person name="Badger J.H."/>
            <person name="Ren Q."/>
            <person name="Amedeo P."/>
            <person name="Jones K.M."/>
            <person name="Tallon L.J."/>
            <person name="Delcher A.L."/>
            <person name="Salzberg S.L."/>
            <person name="Silva J.C."/>
            <person name="Haas B.J."/>
            <person name="Majoros W.H."/>
            <person name="Farzad M."/>
            <person name="Carlton J.M."/>
            <person name="Smith R.K. Jr."/>
            <person name="Garg J."/>
            <person name="Pearlman R.E."/>
            <person name="Karrer K.M."/>
            <person name="Sun L."/>
            <person name="Manning G."/>
            <person name="Elde N.C."/>
            <person name="Turkewitz A.P."/>
            <person name="Asai D.J."/>
            <person name="Wilkes D.E."/>
            <person name="Wang Y."/>
            <person name="Cai H."/>
            <person name="Collins K."/>
            <person name="Stewart B.A."/>
            <person name="Lee S.R."/>
            <person name="Wilamowska K."/>
            <person name="Weinberg Z."/>
            <person name="Ruzzo W.L."/>
            <person name="Wloga D."/>
            <person name="Gaertig J."/>
            <person name="Frankel J."/>
            <person name="Tsao C.-C."/>
            <person name="Gorovsky M.A."/>
            <person name="Keeling P.J."/>
            <person name="Waller R.F."/>
            <person name="Patron N.J."/>
            <person name="Cherry J.M."/>
            <person name="Stover N.A."/>
            <person name="Krieger C.J."/>
            <person name="del Toro C."/>
            <person name="Ryder H.F."/>
            <person name="Williamson S.C."/>
            <person name="Barbeau R.A."/>
            <person name="Hamilton E.P."/>
            <person name="Orias E."/>
        </authorList>
    </citation>
    <scope>NUCLEOTIDE SEQUENCE [LARGE SCALE GENOMIC DNA]</scope>
    <source>
        <strain evidence="2">SB210</strain>
    </source>
</reference>
<dbReference type="GeneID" id="7829532"/>
<dbReference type="PANTHER" id="PTHR35602">
    <property type="entry name" value="ESTERASE YQIA-RELATED"/>
    <property type="match status" value="1"/>
</dbReference>
<dbReference type="InParanoid" id="I7LTW0"/>
<name>I7LTW0_TETTS</name>
<keyword evidence="1" id="KW-0378">Hydrolase</keyword>